<name>A0A226EXC9_FOLCA</name>
<dbReference type="Pfam" id="PF00628">
    <property type="entry name" value="PHD"/>
    <property type="match status" value="1"/>
</dbReference>
<dbReference type="PROSITE" id="PS50016">
    <property type="entry name" value="ZF_PHD_2"/>
    <property type="match status" value="1"/>
</dbReference>
<keyword evidence="2 4" id="KW-0863">Zinc-finger</keyword>
<dbReference type="InterPro" id="IPR036691">
    <property type="entry name" value="Endo/exonu/phosph_ase_sf"/>
</dbReference>
<dbReference type="InterPro" id="IPR001965">
    <property type="entry name" value="Znf_PHD"/>
</dbReference>
<evidence type="ECO:0000256" key="1">
    <source>
        <dbReference type="ARBA" id="ARBA00022723"/>
    </source>
</evidence>
<feature type="domain" description="PHD-type" evidence="6">
    <location>
        <begin position="37"/>
        <end position="86"/>
    </location>
</feature>
<dbReference type="STRING" id="158441.A0A226EXC9"/>
<dbReference type="OrthoDB" id="445826at2759"/>
<dbReference type="InterPro" id="IPR019787">
    <property type="entry name" value="Znf_PHD-finger"/>
</dbReference>
<organism evidence="8 9">
    <name type="scientific">Folsomia candida</name>
    <name type="common">Springtail</name>
    <dbReference type="NCBI Taxonomy" id="158441"/>
    <lineage>
        <taxon>Eukaryota</taxon>
        <taxon>Metazoa</taxon>
        <taxon>Ecdysozoa</taxon>
        <taxon>Arthropoda</taxon>
        <taxon>Hexapoda</taxon>
        <taxon>Collembola</taxon>
        <taxon>Entomobryomorpha</taxon>
        <taxon>Isotomoidea</taxon>
        <taxon>Isotomidae</taxon>
        <taxon>Proisotominae</taxon>
        <taxon>Folsomia</taxon>
    </lineage>
</organism>
<feature type="region of interest" description="Disordered" evidence="5">
    <location>
        <begin position="1"/>
        <end position="20"/>
    </location>
</feature>
<keyword evidence="8" id="KW-0548">Nucleotidyltransferase</keyword>
<evidence type="ECO:0000256" key="3">
    <source>
        <dbReference type="ARBA" id="ARBA00022833"/>
    </source>
</evidence>
<dbReference type="Gene3D" id="3.60.10.10">
    <property type="entry name" value="Endonuclease/exonuclease/phosphatase"/>
    <property type="match status" value="1"/>
</dbReference>
<dbReference type="SUPFAM" id="SSF56219">
    <property type="entry name" value="DNase I-like"/>
    <property type="match status" value="1"/>
</dbReference>
<dbReference type="InterPro" id="IPR013083">
    <property type="entry name" value="Znf_RING/FYVE/PHD"/>
</dbReference>
<dbReference type="Pfam" id="PF00078">
    <property type="entry name" value="RVT_1"/>
    <property type="match status" value="1"/>
</dbReference>
<keyword evidence="9" id="KW-1185">Reference proteome</keyword>
<dbReference type="SUPFAM" id="SSF56672">
    <property type="entry name" value="DNA/RNA polymerases"/>
    <property type="match status" value="1"/>
</dbReference>
<keyword evidence="3" id="KW-0862">Zinc</keyword>
<feature type="compositionally biased region" description="Pro residues" evidence="5">
    <location>
        <begin position="508"/>
        <end position="518"/>
    </location>
</feature>
<dbReference type="GO" id="GO:0008270">
    <property type="term" value="F:zinc ion binding"/>
    <property type="evidence" value="ECO:0007669"/>
    <property type="project" value="UniProtKB-KW"/>
</dbReference>
<evidence type="ECO:0000259" key="6">
    <source>
        <dbReference type="PROSITE" id="PS50016"/>
    </source>
</evidence>
<evidence type="ECO:0000313" key="8">
    <source>
        <dbReference type="EMBL" id="OXA62242.1"/>
    </source>
</evidence>
<dbReference type="AlphaFoldDB" id="A0A226EXC9"/>
<dbReference type="GO" id="GO:0003964">
    <property type="term" value="F:RNA-directed DNA polymerase activity"/>
    <property type="evidence" value="ECO:0007669"/>
    <property type="project" value="UniProtKB-KW"/>
</dbReference>
<evidence type="ECO:0000256" key="2">
    <source>
        <dbReference type="ARBA" id="ARBA00022771"/>
    </source>
</evidence>
<accession>A0A226EXC9</accession>
<dbReference type="PROSITE" id="PS01359">
    <property type="entry name" value="ZF_PHD_1"/>
    <property type="match status" value="1"/>
</dbReference>
<dbReference type="InterPro" id="IPR005135">
    <property type="entry name" value="Endo/exonuclease/phosphatase"/>
</dbReference>
<feature type="domain" description="Reverse transcriptase" evidence="7">
    <location>
        <begin position="579"/>
        <end position="832"/>
    </location>
</feature>
<reference evidence="8 9" key="1">
    <citation type="submission" date="2015-12" db="EMBL/GenBank/DDBJ databases">
        <title>The genome of Folsomia candida.</title>
        <authorList>
            <person name="Faddeeva A."/>
            <person name="Derks M.F."/>
            <person name="Anvar Y."/>
            <person name="Smit S."/>
            <person name="Van Straalen N."/>
            <person name="Roelofs D."/>
        </authorList>
    </citation>
    <scope>NUCLEOTIDE SEQUENCE [LARGE SCALE GENOMIC DNA]</scope>
    <source>
        <strain evidence="8 9">VU population</strain>
        <tissue evidence="8">Whole body</tissue>
    </source>
</reference>
<dbReference type="SUPFAM" id="SSF57903">
    <property type="entry name" value="FYVE/PHD zinc finger"/>
    <property type="match status" value="1"/>
</dbReference>
<sequence length="1017" mass="117809">MQKFLPSNLPRDNQLNPVQRNQTNSWKCQQCTDTSPLKECTICNLTTNRHMVQCHSCNKYFHTLCVRKTQPYSDDQEWSCSECTSPPQQSLPAISSTTTKKLPRGVKIGHVNTRDFLSKTKKDDVQQLILNNNFHIFGVTETWLTKEINNEELQLPGYEMTRQDRPGIKSHKQRGGGLLLYTREDYEVTLLPSPFPPPVESIKVVLKKQHLPDLILILIYRVTTTPKSFHVQMEDEIANNSQSEFYMIGDFNIDQLKSESSEFKSAIRRQTCKQLITQPTRVTTDSKSLIDLIVTNRVDLNKNRGIIHDVIADHEIIYTIRKTQKHKRCPRKAVTIRSFKDTNEEKLNDMVKTAPWWILDFQSDMNLKCELFNKLVTLILNIHAPFKTFRVRVNKKPWMTVEYEQINKNVERAKKDAHNSGCEDDFKKFKEIRIKATSQKFKLKALKIKQQASESDNSSKFCWKMLNTEIGRIKTYRKLRDLFHNGEFIKNERHKLDILCQHFANPDLPQPQQPNTPPHHPDTPEGELLTNIRISAEEVKRAIIKIKANKPSGCDGIPPKFLRISPESISLPLSMLYNELMEAEMIPSVMKETIIYPLYKKKGAKNCVKNYRPISILPATSKILEKIIYDRIHMYTDKYDKLCNEQHGYRSKRSTLSATLVLTDAIREAGERRQMTGVALIDFEKAFESFAYPILLNKLQQLGITGKVFQWFKSYFEERTITVQRGKHKSAPIRLLRGTPTGSSLSGLIFSCYINDFPKIFKHCKCVLYADDACLYYSGNNVQEIQDKLNEDLNLLLIWCHENGMKINLPKTKAMLFRPTNIKPNQNLSIKIDECDIDCNTGLNSSERRLHQSFSDALVDLDPLFCDYCFQISWIYRFPLCRMMRSGYPSMLDRAEVGGLKTPTQHLYCTTLEAIRDDFCNIYLKLVMLEDKSVTKVRYFCKSTKIYFYQIKISLVLQHVCDTFQGPYPVLTETASFHSGKKSKVSHHILNKPAAKISLTYLFLTIAHRNQLFTLMF</sequence>
<evidence type="ECO:0000256" key="4">
    <source>
        <dbReference type="PROSITE-ProRule" id="PRU00146"/>
    </source>
</evidence>
<dbReference type="PANTHER" id="PTHR47510">
    <property type="entry name" value="REVERSE TRANSCRIPTASE DOMAIN-CONTAINING PROTEIN"/>
    <property type="match status" value="1"/>
</dbReference>
<evidence type="ECO:0000313" key="9">
    <source>
        <dbReference type="Proteomes" id="UP000198287"/>
    </source>
</evidence>
<evidence type="ECO:0000259" key="7">
    <source>
        <dbReference type="PROSITE" id="PS50878"/>
    </source>
</evidence>
<dbReference type="OMA" id="ELAWAFF"/>
<feature type="compositionally biased region" description="Polar residues" evidence="5">
    <location>
        <begin position="10"/>
        <end position="20"/>
    </location>
</feature>
<dbReference type="CDD" id="cd15489">
    <property type="entry name" value="PHD_SF"/>
    <property type="match status" value="1"/>
</dbReference>
<dbReference type="Gene3D" id="3.30.40.10">
    <property type="entry name" value="Zinc/RING finger domain, C3HC4 (zinc finger)"/>
    <property type="match status" value="1"/>
</dbReference>
<gene>
    <name evidence="8" type="ORF">Fcan01_00057</name>
</gene>
<dbReference type="Proteomes" id="UP000198287">
    <property type="component" value="Unassembled WGS sequence"/>
</dbReference>
<dbReference type="PROSITE" id="PS50878">
    <property type="entry name" value="RT_POL"/>
    <property type="match status" value="1"/>
</dbReference>
<evidence type="ECO:0000256" key="5">
    <source>
        <dbReference type="SAM" id="MobiDB-lite"/>
    </source>
</evidence>
<proteinExistence type="predicted"/>
<dbReference type="Pfam" id="PF03372">
    <property type="entry name" value="Exo_endo_phos"/>
    <property type="match status" value="1"/>
</dbReference>
<dbReference type="InterPro" id="IPR011011">
    <property type="entry name" value="Znf_FYVE_PHD"/>
</dbReference>
<dbReference type="InterPro" id="IPR043502">
    <property type="entry name" value="DNA/RNA_pol_sf"/>
</dbReference>
<dbReference type="PANTHER" id="PTHR47510:SF3">
    <property type="entry name" value="ENDO_EXONUCLEASE_PHOSPHATASE DOMAIN-CONTAINING PROTEIN"/>
    <property type="match status" value="1"/>
</dbReference>
<dbReference type="CDD" id="cd01650">
    <property type="entry name" value="RT_nLTR_like"/>
    <property type="match status" value="1"/>
</dbReference>
<keyword evidence="8" id="KW-0808">Transferase</keyword>
<feature type="region of interest" description="Disordered" evidence="5">
    <location>
        <begin position="504"/>
        <end position="526"/>
    </location>
</feature>
<dbReference type="EMBL" id="LNIX01000001">
    <property type="protein sequence ID" value="OXA62242.1"/>
    <property type="molecule type" value="Genomic_DNA"/>
</dbReference>
<keyword evidence="8" id="KW-0695">RNA-directed DNA polymerase</keyword>
<dbReference type="InterPro" id="IPR019786">
    <property type="entry name" value="Zinc_finger_PHD-type_CS"/>
</dbReference>
<dbReference type="InterPro" id="IPR000477">
    <property type="entry name" value="RT_dom"/>
</dbReference>
<comment type="caution">
    <text evidence="8">The sequence shown here is derived from an EMBL/GenBank/DDBJ whole genome shotgun (WGS) entry which is preliminary data.</text>
</comment>
<keyword evidence="1" id="KW-0479">Metal-binding</keyword>
<protein>
    <submittedName>
        <fullName evidence="8">Putative RNA-directed DNA polymerase from transposon BS</fullName>
    </submittedName>
</protein>
<dbReference type="SMART" id="SM00249">
    <property type="entry name" value="PHD"/>
    <property type="match status" value="1"/>
</dbReference>